<keyword evidence="1 2" id="KW-0238">DNA-binding</keyword>
<gene>
    <name evidence="4" type="ORF">AYR63_04320</name>
</gene>
<protein>
    <recommendedName>
        <fullName evidence="3">HTH tetR-type domain-containing protein</fullName>
    </recommendedName>
</protein>
<dbReference type="EMBL" id="CP014924">
    <property type="protein sequence ID" value="ANZ66433.1"/>
    <property type="molecule type" value="Genomic_DNA"/>
</dbReference>
<dbReference type="AlphaFoldDB" id="A0A1B2IWL4"/>
<name>A0A1B2IWL4_9LACO</name>
<reference evidence="4 5" key="1">
    <citation type="submission" date="2016-03" db="EMBL/GenBank/DDBJ databases">
        <title>Pediococcus and Lactobacillus from brewery environment - whole genome sequencing and assembly.</title>
        <authorList>
            <person name="Behr J."/>
            <person name="Geissler A.J."/>
            <person name="Vogel R.F."/>
        </authorList>
    </citation>
    <scope>NUCLEOTIDE SEQUENCE [LARGE SCALE GENOMIC DNA]</scope>
    <source>
        <strain evidence="4 5">TMW 1.1995</strain>
    </source>
</reference>
<dbReference type="InterPro" id="IPR009057">
    <property type="entry name" value="Homeodomain-like_sf"/>
</dbReference>
<keyword evidence="5" id="KW-1185">Reference proteome</keyword>
<accession>A0A1B2IWL4</accession>
<organism evidence="4 5">
    <name type="scientific">Secundilactobacillus paracollinoides</name>
    <dbReference type="NCBI Taxonomy" id="240427"/>
    <lineage>
        <taxon>Bacteria</taxon>
        <taxon>Bacillati</taxon>
        <taxon>Bacillota</taxon>
        <taxon>Bacilli</taxon>
        <taxon>Lactobacillales</taxon>
        <taxon>Lactobacillaceae</taxon>
        <taxon>Secundilactobacillus</taxon>
    </lineage>
</organism>
<dbReference type="Proteomes" id="UP000093267">
    <property type="component" value="Chromosome"/>
</dbReference>
<dbReference type="InterPro" id="IPR001647">
    <property type="entry name" value="HTH_TetR"/>
</dbReference>
<evidence type="ECO:0000259" key="3">
    <source>
        <dbReference type="PROSITE" id="PS50977"/>
    </source>
</evidence>
<dbReference type="PANTHER" id="PTHR43479:SF16">
    <property type="entry name" value="HTH TETR-TYPE DOMAIN-CONTAINING PROTEIN"/>
    <property type="match status" value="1"/>
</dbReference>
<dbReference type="Gene3D" id="1.10.357.10">
    <property type="entry name" value="Tetracycline Repressor, domain 2"/>
    <property type="match status" value="1"/>
</dbReference>
<dbReference type="SUPFAM" id="SSF46689">
    <property type="entry name" value="Homeodomain-like"/>
    <property type="match status" value="1"/>
</dbReference>
<evidence type="ECO:0000313" key="4">
    <source>
        <dbReference type="EMBL" id="ANZ66433.1"/>
    </source>
</evidence>
<feature type="domain" description="HTH tetR-type" evidence="3">
    <location>
        <begin position="9"/>
        <end position="69"/>
    </location>
</feature>
<dbReference type="RefSeq" id="WP_065901774.1">
    <property type="nucleotide sequence ID" value="NZ_CP014912.1"/>
</dbReference>
<evidence type="ECO:0000256" key="1">
    <source>
        <dbReference type="ARBA" id="ARBA00023125"/>
    </source>
</evidence>
<dbReference type="PANTHER" id="PTHR43479">
    <property type="entry name" value="ACREF/ENVCD OPERON REPRESSOR-RELATED"/>
    <property type="match status" value="1"/>
</dbReference>
<evidence type="ECO:0000256" key="2">
    <source>
        <dbReference type="PROSITE-ProRule" id="PRU00335"/>
    </source>
</evidence>
<dbReference type="InterPro" id="IPR050624">
    <property type="entry name" value="HTH-type_Tx_Regulator"/>
</dbReference>
<evidence type="ECO:0000313" key="5">
    <source>
        <dbReference type="Proteomes" id="UP000093267"/>
    </source>
</evidence>
<dbReference type="GO" id="GO:0003677">
    <property type="term" value="F:DNA binding"/>
    <property type="evidence" value="ECO:0007669"/>
    <property type="project" value="UniProtKB-UniRule"/>
</dbReference>
<feature type="DNA-binding region" description="H-T-H motif" evidence="2">
    <location>
        <begin position="32"/>
        <end position="51"/>
    </location>
</feature>
<dbReference type="PROSITE" id="PS50977">
    <property type="entry name" value="HTH_TETR_2"/>
    <property type="match status" value="1"/>
</dbReference>
<proteinExistence type="predicted"/>
<dbReference type="OrthoDB" id="9810250at2"/>
<sequence length="88" mass="10533">MNDNDLRVRKTKQQLQRVLIQLLQTTTFSKITVKQICDTTLINRTTFYQHYHDKSDLLYDMFEGLTIDNHNLALHRLMNEPFTMFPCL</sequence>